<reference evidence="3" key="2">
    <citation type="submission" date="2025-08" db="UniProtKB">
        <authorList>
            <consortium name="Ensembl"/>
        </authorList>
    </citation>
    <scope>IDENTIFICATION</scope>
</reference>
<dbReference type="PANTHER" id="PTHR11955">
    <property type="entry name" value="FATTY ACID BINDING PROTEIN"/>
    <property type="match status" value="1"/>
</dbReference>
<accession>A0AAY5JYE1</accession>
<dbReference type="SUPFAM" id="SSF50814">
    <property type="entry name" value="Lipocalins"/>
    <property type="match status" value="1"/>
</dbReference>
<proteinExistence type="inferred from homology"/>
<sequence>MAFSGKYELDCQENYEEFLEALGFSNAKTDFKVITEVIQEGDNFTWSQIIPNWTWSNKFTIGKECELEDMKRSKFMATATMEEGKISVPFPQYHFTAEISGEKLIITCTIPGEKGVTMKRINKRI</sequence>
<reference evidence="3" key="3">
    <citation type="submission" date="2025-09" db="UniProtKB">
        <authorList>
            <consortium name="Ensembl"/>
        </authorList>
    </citation>
    <scope>IDENTIFICATION</scope>
</reference>
<dbReference type="InterPro" id="IPR012674">
    <property type="entry name" value="Calycin"/>
</dbReference>
<dbReference type="Ensembl" id="ENSELUT00000102120.1">
    <property type="protein sequence ID" value="ENSELUP00000080750.1"/>
    <property type="gene ID" value="ENSELUG00000038323.1"/>
</dbReference>
<evidence type="ECO:0000256" key="1">
    <source>
        <dbReference type="ARBA" id="ARBA00008390"/>
    </source>
</evidence>
<dbReference type="Pfam" id="PF14651">
    <property type="entry name" value="Lipocalin_7"/>
    <property type="match status" value="1"/>
</dbReference>
<evidence type="ECO:0000259" key="2">
    <source>
        <dbReference type="PROSITE" id="PS00214"/>
    </source>
</evidence>
<dbReference type="GO" id="GO:0008289">
    <property type="term" value="F:lipid binding"/>
    <property type="evidence" value="ECO:0007669"/>
    <property type="project" value="InterPro"/>
</dbReference>
<evidence type="ECO:0000313" key="4">
    <source>
        <dbReference type="Proteomes" id="UP000265140"/>
    </source>
</evidence>
<dbReference type="Proteomes" id="UP000265140">
    <property type="component" value="Chromosome 4"/>
</dbReference>
<keyword evidence="4" id="KW-1185">Reference proteome</keyword>
<gene>
    <name evidence="3" type="primary">FABP6</name>
</gene>
<dbReference type="PRINTS" id="PR00178">
    <property type="entry name" value="FATTYACIDBP"/>
</dbReference>
<reference evidence="3 4" key="1">
    <citation type="submission" date="2020-02" db="EMBL/GenBank/DDBJ databases">
        <title>Esox lucius (northern pike) genome, fEsoLuc1, primary haplotype.</title>
        <authorList>
            <person name="Myers G."/>
            <person name="Karagic N."/>
            <person name="Meyer A."/>
            <person name="Pippel M."/>
            <person name="Reichard M."/>
            <person name="Winkler S."/>
            <person name="Tracey A."/>
            <person name="Sims Y."/>
            <person name="Howe K."/>
            <person name="Rhie A."/>
            <person name="Formenti G."/>
            <person name="Durbin R."/>
            <person name="Fedrigo O."/>
            <person name="Jarvis E.D."/>
        </authorList>
    </citation>
    <scope>NUCLEOTIDE SEQUENCE [LARGE SCALE GENOMIC DNA]</scope>
</reference>
<dbReference type="InterPro" id="IPR031259">
    <property type="entry name" value="ILBP"/>
</dbReference>
<dbReference type="AlphaFoldDB" id="A0AAY5JYE1"/>
<dbReference type="PROSITE" id="PS00214">
    <property type="entry name" value="FABP"/>
    <property type="match status" value="1"/>
</dbReference>
<protein>
    <recommendedName>
        <fullName evidence="2">Cytosolic fatty-acid binding proteins domain-containing protein</fullName>
    </recommendedName>
</protein>
<evidence type="ECO:0000313" key="3">
    <source>
        <dbReference type="Ensembl" id="ENSELUP00000080750.1"/>
    </source>
</evidence>
<organism evidence="3 4">
    <name type="scientific">Esox lucius</name>
    <name type="common">Northern pike</name>
    <dbReference type="NCBI Taxonomy" id="8010"/>
    <lineage>
        <taxon>Eukaryota</taxon>
        <taxon>Metazoa</taxon>
        <taxon>Chordata</taxon>
        <taxon>Craniata</taxon>
        <taxon>Vertebrata</taxon>
        <taxon>Euteleostomi</taxon>
        <taxon>Actinopterygii</taxon>
        <taxon>Neopterygii</taxon>
        <taxon>Teleostei</taxon>
        <taxon>Protacanthopterygii</taxon>
        <taxon>Esociformes</taxon>
        <taxon>Esocidae</taxon>
        <taxon>Esox</taxon>
    </lineage>
</organism>
<dbReference type="Gene3D" id="2.40.128.20">
    <property type="match status" value="1"/>
</dbReference>
<feature type="domain" description="Cytosolic fatty-acid binding proteins" evidence="2">
    <location>
        <begin position="5"/>
        <end position="22"/>
    </location>
</feature>
<comment type="similarity">
    <text evidence="1">Belongs to the calycin superfamily. Fatty-acid binding protein (FABP) family.</text>
</comment>
<name>A0AAY5JYE1_ESOLU</name>
<dbReference type="InterPro" id="IPR000463">
    <property type="entry name" value="Fatty_acid-bd"/>
</dbReference>
<dbReference type="GeneTree" id="ENSGT00940000157139"/>